<organism evidence="2">
    <name type="scientific">hydrothermal vent metagenome</name>
    <dbReference type="NCBI Taxonomy" id="652676"/>
    <lineage>
        <taxon>unclassified sequences</taxon>
        <taxon>metagenomes</taxon>
        <taxon>ecological metagenomes</taxon>
    </lineage>
</organism>
<accession>A0A1W1BLD2</accession>
<dbReference type="SUPFAM" id="SSF54523">
    <property type="entry name" value="Pili subunits"/>
    <property type="match status" value="1"/>
</dbReference>
<keyword evidence="1" id="KW-0812">Transmembrane</keyword>
<evidence type="ECO:0000256" key="1">
    <source>
        <dbReference type="SAM" id="Phobius"/>
    </source>
</evidence>
<feature type="transmembrane region" description="Helical" evidence="1">
    <location>
        <begin position="6"/>
        <end position="26"/>
    </location>
</feature>
<keyword evidence="1" id="KW-0472">Membrane</keyword>
<dbReference type="EMBL" id="FPHG01000023">
    <property type="protein sequence ID" value="SFV54319.1"/>
    <property type="molecule type" value="Genomic_DNA"/>
</dbReference>
<reference evidence="2" key="1">
    <citation type="submission" date="2016-10" db="EMBL/GenBank/DDBJ databases">
        <authorList>
            <person name="de Groot N.N."/>
        </authorList>
    </citation>
    <scope>NUCLEOTIDE SEQUENCE</scope>
</reference>
<gene>
    <name evidence="2" type="ORF">MNB_SV-9-1181</name>
</gene>
<dbReference type="Gene3D" id="3.30.700.10">
    <property type="entry name" value="Glycoprotein, Type 4 Pilin"/>
    <property type="match status" value="1"/>
</dbReference>
<proteinExistence type="predicted"/>
<dbReference type="NCBIfam" id="TIGR02532">
    <property type="entry name" value="IV_pilin_GFxxxE"/>
    <property type="match status" value="1"/>
</dbReference>
<name>A0A1W1BLD2_9ZZZZ</name>
<keyword evidence="1" id="KW-1133">Transmembrane helix</keyword>
<evidence type="ECO:0000313" key="2">
    <source>
        <dbReference type="EMBL" id="SFV54319.1"/>
    </source>
</evidence>
<dbReference type="InterPro" id="IPR012902">
    <property type="entry name" value="N_methyl_site"/>
</dbReference>
<sequence>MKNIRVAFSMIELIMVIVVMGILSALAMPQLDSDTRVGARDNIYSALQFTRNLALIDNRTNPEEDKWQQELWTIAFSSSSKGETYSIGSNQNHENVFSQKECAIDPANGKYFYNRNGDTEIGKNESPNVFLGINFGVDKVLFSDGCSGAKHIAFDNLGRPFVGSTFSKKPLYSKVMTRDCKMIVKFKDTDLEDLEFSIKKETGFVEIVKG</sequence>
<dbReference type="InterPro" id="IPR045584">
    <property type="entry name" value="Pilin-like"/>
</dbReference>
<protein>
    <submittedName>
        <fullName evidence="2">N-terminal methylation</fullName>
    </submittedName>
</protein>
<dbReference type="AlphaFoldDB" id="A0A1W1BLD2"/>